<dbReference type="eggNOG" id="ENOG502SDB2">
    <property type="taxonomic scope" value="Eukaryota"/>
</dbReference>
<evidence type="ECO:0000313" key="4">
    <source>
        <dbReference type="Proteomes" id="UP000000559"/>
    </source>
</evidence>
<evidence type="ECO:0000313" key="2">
    <source>
        <dbReference type="CGD" id="CAL0000189610"/>
    </source>
</evidence>
<feature type="compositionally biased region" description="Polar residues" evidence="1">
    <location>
        <begin position="25"/>
        <end position="36"/>
    </location>
</feature>
<keyword evidence="4" id="KW-1185">Reference proteome</keyword>
<feature type="compositionally biased region" description="Polar residues" evidence="1">
    <location>
        <begin position="1"/>
        <end position="18"/>
    </location>
</feature>
<evidence type="ECO:0000256" key="1">
    <source>
        <dbReference type="SAM" id="MobiDB-lite"/>
    </source>
</evidence>
<name>A0A1D8PQ10_CANAL</name>
<dbReference type="GO" id="GO:0033554">
    <property type="term" value="P:cellular response to stress"/>
    <property type="evidence" value="ECO:0000315"/>
    <property type="project" value="CGD"/>
</dbReference>
<dbReference type="GO" id="GO:0030448">
    <property type="term" value="P:hyphal growth"/>
    <property type="evidence" value="ECO:0000315"/>
    <property type="project" value="CGD"/>
</dbReference>
<dbReference type="GeneID" id="3639242"/>
<sequence length="316" mass="34854">MTETSILSYKKPTSNKNSFPVPGSAPSTPILSHSGSPAPPTIQSPVSIDSPRSSTSTTTNVGASTRKVSARRKALQDFYHLNSNSDNATTDGNDTTHEGISKISNLNDIDNLIKTAPIEEILKIRNDLSAKLNSSNQTKKSIIYDNYYELIKLSNTLSDLSTSKPRKKSVSTGLKIFADDEDNGEDSGDKNLTELTKEGYVDQVLKELSEFASKEAPVFNGTFNDVLGKLKEQDESDNSSMIVLNDDKPTEKEESSEDIEKQISHINYILNLPLKTNINDTEREQAIEYIDKVILDNPDNEILSLQLGKIKHDITT</sequence>
<dbReference type="VEuPathDB" id="FungiDB:C6_02920C_A"/>
<reference evidence="3 4" key="3">
    <citation type="journal article" date="2013" name="Genome Biol.">
        <title>Assembly of a phased diploid Candida albicans genome facilitates allele-specific measurements and provides a simple model for repeat and indel structure.</title>
        <authorList>
            <person name="Muzzey D."/>
            <person name="Schwartz K."/>
            <person name="Weissman J.S."/>
            <person name="Sherlock G."/>
        </authorList>
    </citation>
    <scope>NUCLEOTIDE SEQUENCE [LARGE SCALE GENOMIC DNA]</scope>
    <source>
        <strain evidence="4">SC5314 / ATCC MYA-2876</strain>
    </source>
</reference>
<dbReference type="InParanoid" id="A0A1D8PQ10"/>
<feature type="compositionally biased region" description="Basic and acidic residues" evidence="1">
    <location>
        <begin position="245"/>
        <end position="257"/>
    </location>
</feature>
<feature type="compositionally biased region" description="Polar residues" evidence="1">
    <location>
        <begin position="43"/>
        <end position="67"/>
    </location>
</feature>
<accession>A0A1D8PQ10</accession>
<reference evidence="3 4" key="1">
    <citation type="journal article" date="2004" name="Proc. Natl. Acad. Sci. U.S.A.">
        <title>The diploid genome sequence of Candida albicans.</title>
        <authorList>
            <person name="Jones T."/>
            <person name="Federspiel N.A."/>
            <person name="Chibana H."/>
            <person name="Dungan J."/>
            <person name="Kalman S."/>
            <person name="Magee B.B."/>
            <person name="Newport G."/>
            <person name="Thorstenson Y.R."/>
            <person name="Agabian N."/>
            <person name="Magee P.T."/>
            <person name="Davis R.W."/>
            <person name="Scherer S."/>
        </authorList>
    </citation>
    <scope>NUCLEOTIDE SEQUENCE [LARGE SCALE GENOMIC DNA]</scope>
    <source>
        <strain evidence="4">SC5314 / ATCC MYA-2876</strain>
    </source>
</reference>
<dbReference type="OMA" id="LNTHDSE"/>
<gene>
    <name evidence="2 3" type="primary">VPS51</name>
    <name evidence="3" type="ordered locus">CAALFM_C602920CA</name>
    <name evidence="2" type="ordered locus">orf19.13014</name>
</gene>
<dbReference type="GO" id="GO:0042147">
    <property type="term" value="P:retrograde transport, endosome to Golgi"/>
    <property type="evidence" value="ECO:0000315"/>
    <property type="project" value="CGD"/>
</dbReference>
<dbReference type="OrthoDB" id="203678at2759"/>
<dbReference type="AlphaFoldDB" id="A0A1D8PQ10"/>
<organism evidence="3 4">
    <name type="scientific">Candida albicans (strain SC5314 / ATCC MYA-2876)</name>
    <name type="common">Yeast</name>
    <dbReference type="NCBI Taxonomy" id="237561"/>
    <lineage>
        <taxon>Eukaryota</taxon>
        <taxon>Fungi</taxon>
        <taxon>Dikarya</taxon>
        <taxon>Ascomycota</taxon>
        <taxon>Saccharomycotina</taxon>
        <taxon>Pichiomycetes</taxon>
        <taxon>Debaryomycetaceae</taxon>
        <taxon>Candida/Lodderomyces clade</taxon>
        <taxon>Candida</taxon>
    </lineage>
</organism>
<dbReference type="EMBL" id="CP017628">
    <property type="protein sequence ID" value="AOW30223.1"/>
    <property type="molecule type" value="Genomic_DNA"/>
</dbReference>
<dbReference type="Pfam" id="PF08700">
    <property type="entry name" value="VPS51_Exo84_N"/>
    <property type="match status" value="1"/>
</dbReference>
<feature type="region of interest" description="Disordered" evidence="1">
    <location>
        <begin position="237"/>
        <end position="257"/>
    </location>
</feature>
<dbReference type="RefSeq" id="XP_719130.2">
    <property type="nucleotide sequence ID" value="XM_714037.2"/>
</dbReference>
<dbReference type="GO" id="GO:0007033">
    <property type="term" value="P:vacuole organization"/>
    <property type="evidence" value="ECO:0000315"/>
    <property type="project" value="CGD"/>
</dbReference>
<dbReference type="CGD" id="CAL0000189610">
    <property type="gene designation" value="VPS51"/>
</dbReference>
<feature type="region of interest" description="Disordered" evidence="1">
    <location>
        <begin position="1"/>
        <end position="69"/>
    </location>
</feature>
<dbReference type="KEGG" id="cal:CAALFM_C602920CA"/>
<dbReference type="Proteomes" id="UP000000559">
    <property type="component" value="Chromosome 6"/>
</dbReference>
<protein>
    <submittedName>
        <fullName evidence="3">Vps51p</fullName>
    </submittedName>
</protein>
<dbReference type="SMR" id="A0A1D8PQ10"/>
<evidence type="ECO:0000313" key="3">
    <source>
        <dbReference type="EMBL" id="AOW30223.1"/>
    </source>
</evidence>
<dbReference type="GO" id="GO:0005829">
    <property type="term" value="C:cytosol"/>
    <property type="evidence" value="ECO:0007669"/>
    <property type="project" value="GOC"/>
</dbReference>
<proteinExistence type="predicted"/>
<dbReference type="GO" id="GO:0051701">
    <property type="term" value="P:biological process involved in interaction with host"/>
    <property type="evidence" value="ECO:0000315"/>
    <property type="project" value="CGD"/>
</dbReference>
<reference evidence="3 4" key="2">
    <citation type="journal article" date="2007" name="Genome Biol.">
        <title>Assembly of the Candida albicans genome into sixteen supercontigs aligned on the eight chromosomes.</title>
        <authorList>
            <person name="van het Hoog M."/>
            <person name="Rast T.J."/>
            <person name="Martchenko M."/>
            <person name="Grindle S."/>
            <person name="Dignard D."/>
            <person name="Hogues H."/>
            <person name="Cuomo C."/>
            <person name="Berriman M."/>
            <person name="Scherer S."/>
            <person name="Magee B.B."/>
            <person name="Whiteway M."/>
            <person name="Chibana H."/>
            <person name="Nantel A."/>
            <person name="Magee P.T."/>
        </authorList>
    </citation>
    <scope>GENOME REANNOTATION</scope>
    <source>
        <strain evidence="4">SC5314 / ATCC MYA-2876</strain>
    </source>
</reference>
<dbReference type="STRING" id="237561.A0A1D8PQ10"/>